<dbReference type="Proteomes" id="UP000001876">
    <property type="component" value="Unassembled WGS sequence"/>
</dbReference>
<dbReference type="OMA" id="LFFERHC"/>
<dbReference type="EMBL" id="GG663741">
    <property type="protein sequence ID" value="EEH55602.1"/>
    <property type="molecule type" value="Genomic_DNA"/>
</dbReference>
<gene>
    <name evidence="1" type="ORF">MICPUCDRAFT_40410</name>
</gene>
<name>C1MWL1_MICPC</name>
<dbReference type="GeneID" id="9685380"/>
<sequence length="279" mass="30119">MASASASKPGGGGGGGGAPQAAAVDYAAIIATKTAMPRLPDDPPVARTGWPYVAQLKELCIELFAKHFNANPSFESLPPDVVKRVVDILGADLPIETAGELIDDESYWERRAVATFSRCDPVRHGRSWKQLFFERHCEAAIRAHDATNSTAEENDALARLLSYAGKYARALDVVCLPGRFDAKMLFRRMPWLASLGVRYKPGEEIGMGFDKSLFGATLSDVKAIAAAVESAETLLTLDLAGNLIDDEKARCVFLTLVPIRPRSRGWRRAASSRIAASSA</sequence>
<dbReference type="OrthoDB" id="341587at2759"/>
<keyword evidence="2" id="KW-1185">Reference proteome</keyword>
<dbReference type="AlphaFoldDB" id="C1MWL1"/>
<dbReference type="RefSeq" id="XP_003059650.1">
    <property type="nucleotide sequence ID" value="XM_003059604.1"/>
</dbReference>
<proteinExistence type="predicted"/>
<evidence type="ECO:0000313" key="1">
    <source>
        <dbReference type="EMBL" id="EEH55602.1"/>
    </source>
</evidence>
<dbReference type="eggNOG" id="KOG0619">
    <property type="taxonomic scope" value="Eukaryota"/>
</dbReference>
<dbReference type="STRING" id="564608.C1MWL1"/>
<protein>
    <submittedName>
        <fullName evidence="1">Predicted protein</fullName>
    </submittedName>
</protein>
<reference evidence="1 2" key="1">
    <citation type="journal article" date="2009" name="Science">
        <title>Green evolution and dynamic adaptations revealed by genomes of the marine picoeukaryotes Micromonas.</title>
        <authorList>
            <person name="Worden A.Z."/>
            <person name="Lee J.H."/>
            <person name="Mock T."/>
            <person name="Rouze P."/>
            <person name="Simmons M.P."/>
            <person name="Aerts A.L."/>
            <person name="Allen A.E."/>
            <person name="Cuvelier M.L."/>
            <person name="Derelle E."/>
            <person name="Everett M.V."/>
            <person name="Foulon E."/>
            <person name="Grimwood J."/>
            <person name="Gundlach H."/>
            <person name="Henrissat B."/>
            <person name="Napoli C."/>
            <person name="McDonald S.M."/>
            <person name="Parker M.S."/>
            <person name="Rombauts S."/>
            <person name="Salamov A."/>
            <person name="Von Dassow P."/>
            <person name="Badger J.H."/>
            <person name="Coutinho P.M."/>
            <person name="Demir E."/>
            <person name="Dubchak I."/>
            <person name="Gentemann C."/>
            <person name="Eikrem W."/>
            <person name="Gready J.E."/>
            <person name="John U."/>
            <person name="Lanier W."/>
            <person name="Lindquist E.A."/>
            <person name="Lucas S."/>
            <person name="Mayer K.F."/>
            <person name="Moreau H."/>
            <person name="Not F."/>
            <person name="Otillar R."/>
            <person name="Panaud O."/>
            <person name="Pangilinan J."/>
            <person name="Paulsen I."/>
            <person name="Piegu B."/>
            <person name="Poliakov A."/>
            <person name="Robbens S."/>
            <person name="Schmutz J."/>
            <person name="Toulza E."/>
            <person name="Wyss T."/>
            <person name="Zelensky A."/>
            <person name="Zhou K."/>
            <person name="Armbrust E.V."/>
            <person name="Bhattacharya D."/>
            <person name="Goodenough U.W."/>
            <person name="Van de Peer Y."/>
            <person name="Grigoriev I.V."/>
        </authorList>
    </citation>
    <scope>NUCLEOTIDE SEQUENCE [LARGE SCALE GENOMIC DNA]</scope>
    <source>
        <strain evidence="1 2">CCMP1545</strain>
    </source>
</reference>
<accession>C1MWL1</accession>
<evidence type="ECO:0000313" key="2">
    <source>
        <dbReference type="Proteomes" id="UP000001876"/>
    </source>
</evidence>
<organism evidence="2">
    <name type="scientific">Micromonas pusilla (strain CCMP1545)</name>
    <name type="common">Picoplanktonic green alga</name>
    <dbReference type="NCBI Taxonomy" id="564608"/>
    <lineage>
        <taxon>Eukaryota</taxon>
        <taxon>Viridiplantae</taxon>
        <taxon>Chlorophyta</taxon>
        <taxon>Mamiellophyceae</taxon>
        <taxon>Mamiellales</taxon>
        <taxon>Mamiellaceae</taxon>
        <taxon>Micromonas</taxon>
    </lineage>
</organism>
<dbReference type="KEGG" id="mpp:MICPUCDRAFT_40410"/>